<organism evidence="8 9">
    <name type="scientific">Ladona fulva</name>
    <name type="common">Scarce chaser dragonfly</name>
    <name type="synonym">Libellula fulva</name>
    <dbReference type="NCBI Taxonomy" id="123851"/>
    <lineage>
        <taxon>Eukaryota</taxon>
        <taxon>Metazoa</taxon>
        <taxon>Ecdysozoa</taxon>
        <taxon>Arthropoda</taxon>
        <taxon>Hexapoda</taxon>
        <taxon>Insecta</taxon>
        <taxon>Pterygota</taxon>
        <taxon>Palaeoptera</taxon>
        <taxon>Odonata</taxon>
        <taxon>Epiprocta</taxon>
        <taxon>Anisoptera</taxon>
        <taxon>Libelluloidea</taxon>
        <taxon>Libellulidae</taxon>
        <taxon>Ladona</taxon>
    </lineage>
</organism>
<comment type="subcellular location">
    <subcellularLocation>
        <location evidence="2">Cytoplasm</location>
    </subcellularLocation>
    <subcellularLocation>
        <location evidence="1">Nucleus</location>
    </subcellularLocation>
</comment>
<proteinExistence type="inferred from homology"/>
<keyword evidence="6" id="KW-0539">Nucleus</keyword>
<protein>
    <recommendedName>
        <fullName evidence="10">CUE domain-containing protein</fullName>
    </recommendedName>
</protein>
<dbReference type="PANTHER" id="PTHR12493">
    <property type="entry name" value="CUE DOMAIN CONTAINING 2"/>
    <property type="match status" value="1"/>
</dbReference>
<reference evidence="8" key="1">
    <citation type="submission" date="2013-04" db="EMBL/GenBank/DDBJ databases">
        <authorList>
            <person name="Qu J."/>
            <person name="Murali S.C."/>
            <person name="Bandaranaike D."/>
            <person name="Bellair M."/>
            <person name="Blankenburg K."/>
            <person name="Chao H."/>
            <person name="Dinh H."/>
            <person name="Doddapaneni H."/>
            <person name="Downs B."/>
            <person name="Dugan-Rocha S."/>
            <person name="Elkadiri S."/>
            <person name="Gnanaolivu R.D."/>
            <person name="Hernandez B."/>
            <person name="Javaid M."/>
            <person name="Jayaseelan J.C."/>
            <person name="Lee S."/>
            <person name="Li M."/>
            <person name="Ming W."/>
            <person name="Munidasa M."/>
            <person name="Muniz J."/>
            <person name="Nguyen L."/>
            <person name="Ongeri F."/>
            <person name="Osuji N."/>
            <person name="Pu L.-L."/>
            <person name="Puazo M."/>
            <person name="Qu C."/>
            <person name="Quiroz J."/>
            <person name="Raj R."/>
            <person name="Weissenberger G."/>
            <person name="Xin Y."/>
            <person name="Zou X."/>
            <person name="Han Y."/>
            <person name="Richards S."/>
            <person name="Worley K."/>
            <person name="Muzny D."/>
            <person name="Gibbs R."/>
        </authorList>
    </citation>
    <scope>NUCLEOTIDE SEQUENCE</scope>
    <source>
        <strain evidence="8">Sampled in the wild</strain>
    </source>
</reference>
<gene>
    <name evidence="8" type="ORF">J437_LFUL002424</name>
</gene>
<evidence type="ECO:0000313" key="8">
    <source>
        <dbReference type="EMBL" id="KAG8237816.1"/>
    </source>
</evidence>
<dbReference type="Proteomes" id="UP000792457">
    <property type="component" value="Unassembled WGS sequence"/>
</dbReference>
<keyword evidence="9" id="KW-1185">Reference proteome</keyword>
<dbReference type="CDD" id="cd14367">
    <property type="entry name" value="CUE_CUED2"/>
    <property type="match status" value="1"/>
</dbReference>
<comment type="caution">
    <text evidence="8">The sequence shown here is derived from an EMBL/GenBank/DDBJ whole genome shotgun (WGS) entry which is preliminary data.</text>
</comment>
<evidence type="ECO:0000256" key="4">
    <source>
        <dbReference type="ARBA" id="ARBA00022490"/>
    </source>
</evidence>
<feature type="compositionally biased region" description="Basic and acidic residues" evidence="7">
    <location>
        <begin position="14"/>
        <end position="28"/>
    </location>
</feature>
<sequence>MGFLSFQESLGKGGGEKEHGDQGEKKASEDEEEVRILQEMFPEACCLEVRHCLAIAGGDLPRAAQLVLHRQEAGQSLTMATSAVQVGANRQKVCMDDRQLKERIIARYSYIDHEEDKREHRPVAPKARITGLKFLTCDFATLEPKKLIRYRDNKIVSIKGERFTEVRKEEEGGGGTEADAAKKTYVSLKPARQYRFH</sequence>
<keyword evidence="4" id="KW-0963">Cytoplasm</keyword>
<evidence type="ECO:0000256" key="3">
    <source>
        <dbReference type="ARBA" id="ARBA00006106"/>
    </source>
</evidence>
<dbReference type="AlphaFoldDB" id="A0A8K0P8G1"/>
<dbReference type="GO" id="GO:0005737">
    <property type="term" value="C:cytoplasm"/>
    <property type="evidence" value="ECO:0007669"/>
    <property type="project" value="UniProtKB-SubCell"/>
</dbReference>
<evidence type="ECO:0000256" key="6">
    <source>
        <dbReference type="ARBA" id="ARBA00023242"/>
    </source>
</evidence>
<keyword evidence="5" id="KW-0833">Ubl conjugation pathway</keyword>
<accession>A0A8K0P8G1</accession>
<reference evidence="8" key="2">
    <citation type="submission" date="2017-10" db="EMBL/GenBank/DDBJ databases">
        <title>Ladona fulva Genome sequencing and assembly.</title>
        <authorList>
            <person name="Murali S."/>
            <person name="Richards S."/>
            <person name="Bandaranaike D."/>
            <person name="Bellair M."/>
            <person name="Blankenburg K."/>
            <person name="Chao H."/>
            <person name="Dinh H."/>
            <person name="Doddapaneni H."/>
            <person name="Dugan-Rocha S."/>
            <person name="Elkadiri S."/>
            <person name="Gnanaolivu R."/>
            <person name="Hernandez B."/>
            <person name="Skinner E."/>
            <person name="Javaid M."/>
            <person name="Lee S."/>
            <person name="Li M."/>
            <person name="Ming W."/>
            <person name="Munidasa M."/>
            <person name="Muniz J."/>
            <person name="Nguyen L."/>
            <person name="Hughes D."/>
            <person name="Osuji N."/>
            <person name="Pu L.-L."/>
            <person name="Puazo M."/>
            <person name="Qu C."/>
            <person name="Quiroz J."/>
            <person name="Raj R."/>
            <person name="Weissenberger G."/>
            <person name="Xin Y."/>
            <person name="Zou X."/>
            <person name="Han Y."/>
            <person name="Worley K."/>
            <person name="Muzny D."/>
            <person name="Gibbs R."/>
        </authorList>
    </citation>
    <scope>NUCLEOTIDE SEQUENCE</scope>
    <source>
        <strain evidence="8">Sampled in the wild</strain>
    </source>
</reference>
<dbReference type="OrthoDB" id="10060331at2759"/>
<dbReference type="InterPro" id="IPR039805">
    <property type="entry name" value="CUE_CUED2"/>
</dbReference>
<evidence type="ECO:0000256" key="2">
    <source>
        <dbReference type="ARBA" id="ARBA00004496"/>
    </source>
</evidence>
<dbReference type="PANTHER" id="PTHR12493:SF0">
    <property type="entry name" value="CUE DOMAIN-CONTAINING PROTEIN 2"/>
    <property type="match status" value="1"/>
</dbReference>
<evidence type="ECO:0000313" key="9">
    <source>
        <dbReference type="Proteomes" id="UP000792457"/>
    </source>
</evidence>
<comment type="similarity">
    <text evidence="3">Belongs to the CUEDC2 family.</text>
</comment>
<feature type="region of interest" description="Disordered" evidence="7">
    <location>
        <begin position="1"/>
        <end position="33"/>
    </location>
</feature>
<evidence type="ECO:0000256" key="5">
    <source>
        <dbReference type="ARBA" id="ARBA00022786"/>
    </source>
</evidence>
<evidence type="ECO:0000256" key="1">
    <source>
        <dbReference type="ARBA" id="ARBA00004123"/>
    </source>
</evidence>
<evidence type="ECO:0000256" key="7">
    <source>
        <dbReference type="SAM" id="MobiDB-lite"/>
    </source>
</evidence>
<dbReference type="GO" id="GO:0005634">
    <property type="term" value="C:nucleus"/>
    <property type="evidence" value="ECO:0007669"/>
    <property type="project" value="UniProtKB-SubCell"/>
</dbReference>
<evidence type="ECO:0008006" key="10">
    <source>
        <dbReference type="Google" id="ProtNLM"/>
    </source>
</evidence>
<dbReference type="EMBL" id="KZ309230">
    <property type="protein sequence ID" value="KAG8237816.1"/>
    <property type="molecule type" value="Genomic_DNA"/>
</dbReference>
<name>A0A8K0P8G1_LADFU</name>